<feature type="compositionally biased region" description="Basic and acidic residues" evidence="1">
    <location>
        <begin position="191"/>
        <end position="202"/>
    </location>
</feature>
<dbReference type="RefSeq" id="WP_169469473.1">
    <property type="nucleotide sequence ID" value="NZ_JABBGG010000018.1"/>
</dbReference>
<gene>
    <name evidence="2" type="ORF">HHL21_20800</name>
</gene>
<accession>A0A848HUV3</accession>
<evidence type="ECO:0000313" key="2">
    <source>
        <dbReference type="EMBL" id="NML63481.1"/>
    </source>
</evidence>
<keyword evidence="3" id="KW-1185">Reference proteome</keyword>
<dbReference type="AlphaFoldDB" id="A0A848HUV3"/>
<comment type="caution">
    <text evidence="2">The sequence shown here is derived from an EMBL/GenBank/DDBJ whole genome shotgun (WGS) entry which is preliminary data.</text>
</comment>
<name>A0A848HUV3_9BURK</name>
<organism evidence="2 3">
    <name type="scientific">Massilia polaris</name>
    <dbReference type="NCBI Taxonomy" id="2728846"/>
    <lineage>
        <taxon>Bacteria</taxon>
        <taxon>Pseudomonadati</taxon>
        <taxon>Pseudomonadota</taxon>
        <taxon>Betaproteobacteria</taxon>
        <taxon>Burkholderiales</taxon>
        <taxon>Oxalobacteraceae</taxon>
        <taxon>Telluria group</taxon>
        <taxon>Massilia</taxon>
    </lineage>
</organism>
<sequence length="202" mass="23082">MPVISRDVAEEAVRPFQEEFVTVVRNAWRDWKEGPFAPTMQCKRVRANVVWNQMLVHSKRVFDGREGITFEEKMKAYRGLLVGGNIFIRMKKADEKLLSRNYPTKSALAYVDQTQDMFDGVARLDMVYQLDRSETEIERIVLVQRHRKAVAWMIDLFGADPVVQNVIPFAEPPAPENGGSVADRIVKPRNKSKDGKQDVSTG</sequence>
<evidence type="ECO:0000256" key="1">
    <source>
        <dbReference type="SAM" id="MobiDB-lite"/>
    </source>
</evidence>
<proteinExistence type="predicted"/>
<dbReference type="EMBL" id="JABBGG010000018">
    <property type="protein sequence ID" value="NML63481.1"/>
    <property type="molecule type" value="Genomic_DNA"/>
</dbReference>
<reference evidence="2 3" key="1">
    <citation type="submission" date="2020-04" db="EMBL/GenBank/DDBJ databases">
        <title>Massilia sp. RP-1-19 isolated from soil.</title>
        <authorList>
            <person name="Dahal R.H."/>
        </authorList>
    </citation>
    <scope>NUCLEOTIDE SEQUENCE [LARGE SCALE GENOMIC DNA]</scope>
    <source>
        <strain evidence="2 3">RP-1-19</strain>
    </source>
</reference>
<protein>
    <submittedName>
        <fullName evidence="2">Uncharacterized protein</fullName>
    </submittedName>
</protein>
<feature type="region of interest" description="Disordered" evidence="1">
    <location>
        <begin position="171"/>
        <end position="202"/>
    </location>
</feature>
<dbReference type="Proteomes" id="UP000583752">
    <property type="component" value="Unassembled WGS sequence"/>
</dbReference>
<evidence type="ECO:0000313" key="3">
    <source>
        <dbReference type="Proteomes" id="UP000583752"/>
    </source>
</evidence>